<gene>
    <name evidence="1" type="ORF">GL263_01475</name>
</gene>
<evidence type="ECO:0000313" key="2">
    <source>
        <dbReference type="Proteomes" id="UP000766698"/>
    </source>
</evidence>
<dbReference type="Proteomes" id="UP000766698">
    <property type="component" value="Unassembled WGS sequence"/>
</dbReference>
<keyword evidence="2" id="KW-1185">Reference proteome</keyword>
<proteinExistence type="predicted"/>
<dbReference type="RefSeq" id="WP_182853676.1">
    <property type="nucleotide sequence ID" value="NZ_WMLF01000010.1"/>
</dbReference>
<dbReference type="EMBL" id="WMLF01000010">
    <property type="protein sequence ID" value="MBB1242252.1"/>
    <property type="molecule type" value="Genomic_DNA"/>
</dbReference>
<evidence type="ECO:0000313" key="1">
    <source>
        <dbReference type="EMBL" id="MBB1242252.1"/>
    </source>
</evidence>
<accession>A0ABR6EB01</accession>
<sequence length="55" mass="6540">MTTTKAVRVRLLPDAVRGEEFAEASRFRDDFYECLSARRDELMEVEDACCRRRLR</sequence>
<reference evidence="2" key="1">
    <citation type="journal article" date="2020" name="Syst. Appl. Microbiol.">
        <title>Streptomyces alkaliterrae sp. nov., isolated from an alkaline soil, and emended descriptions of Streptomyces alkaliphilus, Streptomyces calidiresistens and Streptomyces durbertensis.</title>
        <authorList>
            <person name="Swiecimska M."/>
            <person name="Golinska P."/>
            <person name="Nouioui I."/>
            <person name="Wypij M."/>
            <person name="Rai M."/>
            <person name="Sangal V."/>
            <person name="Goodfellow M."/>
        </authorList>
    </citation>
    <scope>NUCLEOTIDE SEQUENCE [LARGE SCALE GENOMIC DNA]</scope>
    <source>
        <strain evidence="2">DSM 104538</strain>
    </source>
</reference>
<protein>
    <submittedName>
        <fullName evidence="1">Uncharacterized protein</fullName>
    </submittedName>
</protein>
<organism evidence="1 2">
    <name type="scientific">Streptomyces durbertensis</name>
    <dbReference type="NCBI Taxonomy" id="2448886"/>
    <lineage>
        <taxon>Bacteria</taxon>
        <taxon>Bacillati</taxon>
        <taxon>Actinomycetota</taxon>
        <taxon>Actinomycetes</taxon>
        <taxon>Kitasatosporales</taxon>
        <taxon>Streptomycetaceae</taxon>
        <taxon>Streptomyces</taxon>
    </lineage>
</organism>
<comment type="caution">
    <text evidence="1">The sequence shown here is derived from an EMBL/GenBank/DDBJ whole genome shotgun (WGS) entry which is preliminary data.</text>
</comment>
<name>A0ABR6EB01_9ACTN</name>